<dbReference type="EMBL" id="AAOA02000003">
    <property type="protein sequence ID" value="EAQ98855.1"/>
    <property type="molecule type" value="Genomic_DNA"/>
</dbReference>
<dbReference type="Gene3D" id="1.10.540.10">
    <property type="entry name" value="Acyl-CoA dehydrogenase/oxidase, N-terminal domain"/>
    <property type="match status" value="1"/>
</dbReference>
<dbReference type="CDD" id="cd00567">
    <property type="entry name" value="ACAD"/>
    <property type="match status" value="1"/>
</dbReference>
<dbReference type="Pfam" id="PF02770">
    <property type="entry name" value="Acyl-CoA_dh_M"/>
    <property type="match status" value="1"/>
</dbReference>
<dbReference type="InterPro" id="IPR013786">
    <property type="entry name" value="AcylCoA_DH/ox_N"/>
</dbReference>
<dbReference type="Pfam" id="PF00441">
    <property type="entry name" value="Acyl-CoA_dh_1"/>
    <property type="match status" value="1"/>
</dbReference>
<dbReference type="OrthoDB" id="9780544at2"/>
<evidence type="ECO:0000256" key="2">
    <source>
        <dbReference type="ARBA" id="ARBA00009347"/>
    </source>
</evidence>
<dbReference type="InterPro" id="IPR050741">
    <property type="entry name" value="Acyl-CoA_dehydrogenase"/>
</dbReference>
<dbReference type="GO" id="GO:0070991">
    <property type="term" value="F:medium-chain fatty acyl-CoA dehydrogenase activity"/>
    <property type="evidence" value="ECO:0007669"/>
    <property type="project" value="UniProtKB-EC"/>
</dbReference>
<dbReference type="eggNOG" id="COG1960">
    <property type="taxonomic scope" value="Bacteria"/>
</dbReference>
<comment type="similarity">
    <text evidence="2 6">Belongs to the acyl-CoA dehydrogenase family.</text>
</comment>
<dbReference type="EC" id="1.3.8.7" evidence="10"/>
<dbReference type="InterPro" id="IPR037069">
    <property type="entry name" value="AcylCoA_DH/ox_N_sf"/>
</dbReference>
<dbReference type="InterPro" id="IPR046373">
    <property type="entry name" value="Acyl-CoA_Oxase/DH_mid-dom_sf"/>
</dbReference>
<evidence type="ECO:0000313" key="11">
    <source>
        <dbReference type="Proteomes" id="UP000019205"/>
    </source>
</evidence>
<dbReference type="Gene3D" id="1.20.140.10">
    <property type="entry name" value="Butyryl-CoA Dehydrogenase, subunit A, domain 3"/>
    <property type="match status" value="1"/>
</dbReference>
<evidence type="ECO:0000256" key="1">
    <source>
        <dbReference type="ARBA" id="ARBA00001974"/>
    </source>
</evidence>
<dbReference type="AlphaFoldDB" id="A4A4Y4"/>
<dbReference type="Pfam" id="PF02771">
    <property type="entry name" value="Acyl-CoA_dh_N"/>
    <property type="match status" value="1"/>
</dbReference>
<dbReference type="GO" id="GO:0005737">
    <property type="term" value="C:cytoplasm"/>
    <property type="evidence" value="ECO:0007669"/>
    <property type="project" value="TreeGrafter"/>
</dbReference>
<dbReference type="FunFam" id="2.40.110.10:FF:000002">
    <property type="entry name" value="Acyl-CoA dehydrogenase fadE12"/>
    <property type="match status" value="1"/>
</dbReference>
<feature type="domain" description="Acyl-CoA dehydrogenase/oxidase C-terminal" evidence="7">
    <location>
        <begin position="258"/>
        <end position="404"/>
    </location>
</feature>
<keyword evidence="3 6" id="KW-0285">Flavoprotein</keyword>
<dbReference type="InterPro" id="IPR009100">
    <property type="entry name" value="AcylCoA_DH/oxidase_NM_dom_sf"/>
</dbReference>
<dbReference type="HOGENOM" id="CLU_018204_3_4_6"/>
<reference evidence="10 11" key="2">
    <citation type="journal article" date="2009" name="PLoS ONE">
        <title>The photosynthetic apparatus and its regulation in the aerobic gammaproteobacterium Congregibacter litoralis gen. nov., sp. nov.</title>
        <authorList>
            <person name="Spring S."/>
            <person name="Lunsdorf H."/>
            <person name="Fuchs B.M."/>
            <person name="Tindall B.J."/>
        </authorList>
    </citation>
    <scope>NUCLEOTIDE SEQUENCE [LARGE SCALE GENOMIC DNA]</scope>
    <source>
        <strain evidence="10">KT71</strain>
    </source>
</reference>
<comment type="cofactor">
    <cofactor evidence="1 6">
        <name>FAD</name>
        <dbReference type="ChEBI" id="CHEBI:57692"/>
    </cofactor>
</comment>
<dbReference type="GO" id="GO:0033539">
    <property type="term" value="P:fatty acid beta-oxidation using acyl-CoA dehydrogenase"/>
    <property type="evidence" value="ECO:0007669"/>
    <property type="project" value="TreeGrafter"/>
</dbReference>
<evidence type="ECO:0000256" key="5">
    <source>
        <dbReference type="ARBA" id="ARBA00023002"/>
    </source>
</evidence>
<protein>
    <submittedName>
        <fullName evidence="10">Acyl-CoA dehydrogenase</fullName>
        <ecNumber evidence="10">1.3.8.7</ecNumber>
    </submittedName>
</protein>
<reference evidence="10 11" key="1">
    <citation type="journal article" date="2007" name="Proc. Natl. Acad. Sci. U.S.A.">
        <title>Characterization of a marine gammaproteobacterium capable of aerobic anoxygenic photosynthesis.</title>
        <authorList>
            <person name="Fuchs B.M."/>
            <person name="Spring S."/>
            <person name="Teeling H."/>
            <person name="Quast C."/>
            <person name="Wulf J."/>
            <person name="Schattenhofer M."/>
            <person name="Yan S."/>
            <person name="Ferriera S."/>
            <person name="Johnson J."/>
            <person name="Glockner F.O."/>
            <person name="Amann R."/>
        </authorList>
    </citation>
    <scope>NUCLEOTIDE SEQUENCE [LARGE SCALE GENOMIC DNA]</scope>
    <source>
        <strain evidence="10">KT71</strain>
    </source>
</reference>
<dbReference type="FunFam" id="1.20.140.10:FF:000037">
    <property type="entry name" value="Similar to acyl-CoA dehydrogenase"/>
    <property type="match status" value="1"/>
</dbReference>
<dbReference type="PANTHER" id="PTHR48083:SF2">
    <property type="entry name" value="MEDIUM-CHAIN SPECIFIC ACYL-COA DEHYDROGENASE, MITOCHONDRIAL"/>
    <property type="match status" value="1"/>
</dbReference>
<accession>A4A4Y4</accession>
<dbReference type="SUPFAM" id="SSF47203">
    <property type="entry name" value="Acyl-CoA dehydrogenase C-terminal domain-like"/>
    <property type="match status" value="1"/>
</dbReference>
<dbReference type="SUPFAM" id="SSF56645">
    <property type="entry name" value="Acyl-CoA dehydrogenase NM domain-like"/>
    <property type="match status" value="1"/>
</dbReference>
<dbReference type="STRING" id="314285.KT71_09517"/>
<name>A4A4Y4_9GAMM</name>
<feature type="domain" description="Acyl-CoA oxidase/dehydrogenase middle" evidence="8">
    <location>
        <begin position="151"/>
        <end position="246"/>
    </location>
</feature>
<dbReference type="RefSeq" id="WP_008294335.1">
    <property type="nucleotide sequence ID" value="NZ_CM002299.1"/>
</dbReference>
<dbReference type="Proteomes" id="UP000019205">
    <property type="component" value="Chromosome"/>
</dbReference>
<dbReference type="InterPro" id="IPR036250">
    <property type="entry name" value="AcylCo_DH-like_C"/>
</dbReference>
<keyword evidence="4 6" id="KW-0274">FAD</keyword>
<dbReference type="InterPro" id="IPR009075">
    <property type="entry name" value="AcylCo_DH/oxidase_C"/>
</dbReference>
<evidence type="ECO:0000259" key="7">
    <source>
        <dbReference type="Pfam" id="PF00441"/>
    </source>
</evidence>
<keyword evidence="5 6" id="KW-0560">Oxidoreductase</keyword>
<gene>
    <name evidence="10" type="ORF">KT71_09517</name>
</gene>
<dbReference type="PANTHER" id="PTHR48083">
    <property type="entry name" value="MEDIUM-CHAIN SPECIFIC ACYL-COA DEHYDROGENASE, MITOCHONDRIAL-RELATED"/>
    <property type="match status" value="1"/>
</dbReference>
<evidence type="ECO:0000259" key="9">
    <source>
        <dbReference type="Pfam" id="PF02771"/>
    </source>
</evidence>
<proteinExistence type="inferred from homology"/>
<evidence type="ECO:0000259" key="8">
    <source>
        <dbReference type="Pfam" id="PF02770"/>
    </source>
</evidence>
<evidence type="ECO:0000313" key="10">
    <source>
        <dbReference type="EMBL" id="EAQ98855.1"/>
    </source>
</evidence>
<evidence type="ECO:0000256" key="4">
    <source>
        <dbReference type="ARBA" id="ARBA00022827"/>
    </source>
</evidence>
<keyword evidence="11" id="KW-1185">Reference proteome</keyword>
<organism evidence="10 11">
    <name type="scientific">Congregibacter litoralis KT71</name>
    <dbReference type="NCBI Taxonomy" id="314285"/>
    <lineage>
        <taxon>Bacteria</taxon>
        <taxon>Pseudomonadati</taxon>
        <taxon>Pseudomonadota</taxon>
        <taxon>Gammaproteobacteria</taxon>
        <taxon>Cellvibrionales</taxon>
        <taxon>Halieaceae</taxon>
        <taxon>Congregibacter</taxon>
    </lineage>
</organism>
<evidence type="ECO:0000256" key="3">
    <source>
        <dbReference type="ARBA" id="ARBA00022630"/>
    </source>
</evidence>
<sequence length="421" mass="47331">MNFDVPTDVAEFLTEVDQFIEDKIRPLENSDDNMRFFDHRREDARTDWERDGLPNEEWEALLRKAKDLAIEAGIFNYPFPKEFGGREGGNLGMALIREHLAAKGLGLHNDLQNEHSIVGNNIALLLMLHYGTDAQKAQWLEGMASARQGFAFGITEPEHGSDATHMETAAVRDGDHWVINGEKTWNTGVHIADADMVMARTSGQPGEAAGITAFLVPMETPGVKIEEYLWTFNMPSDHARVSFADVRVPHSAIFGGEGKGLMVIQHFFNENRIRQAASSLGAAQYCVNEAVAHARERKPFGKALASNQAIQFPLVELNARCEMLRALIHKTAWLMDRDGAFSVSDKVSMCNYQANRLCCEAADFAMQVHGGMGYSRYKPFEHIYRHHRRYRITEGADEIQIRRAAGYLFGFMNQKKPKGVE</sequence>
<evidence type="ECO:0000256" key="6">
    <source>
        <dbReference type="RuleBase" id="RU362125"/>
    </source>
</evidence>
<comment type="caution">
    <text evidence="10">The sequence shown here is derived from an EMBL/GenBank/DDBJ whole genome shotgun (WGS) entry which is preliminary data.</text>
</comment>
<dbReference type="Gene3D" id="2.40.110.10">
    <property type="entry name" value="Butyryl-CoA Dehydrogenase, subunit A, domain 2"/>
    <property type="match status" value="1"/>
</dbReference>
<dbReference type="GO" id="GO:0050660">
    <property type="term" value="F:flavin adenine dinucleotide binding"/>
    <property type="evidence" value="ECO:0007669"/>
    <property type="project" value="InterPro"/>
</dbReference>
<dbReference type="InterPro" id="IPR006091">
    <property type="entry name" value="Acyl-CoA_Oxase/DH_mid-dom"/>
</dbReference>
<feature type="domain" description="Acyl-CoA dehydrogenase/oxidase N-terminal" evidence="9">
    <location>
        <begin position="35"/>
        <end position="145"/>
    </location>
</feature>